<sequence>MSLYTILVTAIHVFLSCQYLTPCWMPDCFWGFFVQPPPGILPGVVDLGIFCSRAAPSLPSSVLLRSSSDLPSLAIGRIWSHQSSYLSVVHPIEGFSSHDGSSSSFSSIFHCLKHLPDVFLELGCIILSSGFNAPLPPSIGLLYSLWRLVDQFAVGLWAYAEQQ</sequence>
<reference evidence="2 3" key="1">
    <citation type="submission" date="2021-06" db="EMBL/GenBank/DDBJ databases">
        <authorList>
            <person name="Palmer J.M."/>
        </authorList>
    </citation>
    <scope>NUCLEOTIDE SEQUENCE [LARGE SCALE GENOMIC DNA]</scope>
    <source>
        <strain evidence="2 3">XR_2019</strain>
        <tissue evidence="2">Muscle</tissue>
    </source>
</reference>
<name>A0ABV0W4S3_9TELE</name>
<keyword evidence="3" id="KW-1185">Reference proteome</keyword>
<accession>A0ABV0W4S3</accession>
<dbReference type="Proteomes" id="UP001444071">
    <property type="component" value="Unassembled WGS sequence"/>
</dbReference>
<gene>
    <name evidence="2" type="ORF">XENORESO_020174</name>
</gene>
<evidence type="ECO:0008006" key="4">
    <source>
        <dbReference type="Google" id="ProtNLM"/>
    </source>
</evidence>
<proteinExistence type="predicted"/>
<protein>
    <recommendedName>
        <fullName evidence="4">Cytochrome c biogenesis B</fullName>
    </recommendedName>
</protein>
<evidence type="ECO:0000313" key="3">
    <source>
        <dbReference type="Proteomes" id="UP001444071"/>
    </source>
</evidence>
<feature type="chain" id="PRO_5046121117" description="Cytochrome c biogenesis B" evidence="1">
    <location>
        <begin position="17"/>
        <end position="163"/>
    </location>
</feature>
<feature type="signal peptide" evidence="1">
    <location>
        <begin position="1"/>
        <end position="16"/>
    </location>
</feature>
<evidence type="ECO:0000256" key="1">
    <source>
        <dbReference type="SAM" id="SignalP"/>
    </source>
</evidence>
<keyword evidence="1" id="KW-0732">Signal</keyword>
<organism evidence="2 3">
    <name type="scientific">Xenotaenia resolanae</name>
    <dbReference type="NCBI Taxonomy" id="208358"/>
    <lineage>
        <taxon>Eukaryota</taxon>
        <taxon>Metazoa</taxon>
        <taxon>Chordata</taxon>
        <taxon>Craniata</taxon>
        <taxon>Vertebrata</taxon>
        <taxon>Euteleostomi</taxon>
        <taxon>Actinopterygii</taxon>
        <taxon>Neopterygii</taxon>
        <taxon>Teleostei</taxon>
        <taxon>Neoteleostei</taxon>
        <taxon>Acanthomorphata</taxon>
        <taxon>Ovalentaria</taxon>
        <taxon>Atherinomorphae</taxon>
        <taxon>Cyprinodontiformes</taxon>
        <taxon>Goodeidae</taxon>
        <taxon>Xenotaenia</taxon>
    </lineage>
</organism>
<comment type="caution">
    <text evidence="2">The sequence shown here is derived from an EMBL/GenBank/DDBJ whole genome shotgun (WGS) entry which is preliminary data.</text>
</comment>
<dbReference type="EMBL" id="JAHRIM010027773">
    <property type="protein sequence ID" value="MEQ2264134.1"/>
    <property type="molecule type" value="Genomic_DNA"/>
</dbReference>
<evidence type="ECO:0000313" key="2">
    <source>
        <dbReference type="EMBL" id="MEQ2264134.1"/>
    </source>
</evidence>